<proteinExistence type="predicted"/>
<comment type="caution">
    <text evidence="2">The sequence shown here is derived from an EMBL/GenBank/DDBJ whole genome shotgun (WGS) entry which is preliminary data.</text>
</comment>
<evidence type="ECO:0000313" key="3">
    <source>
        <dbReference type="Proteomes" id="UP000011668"/>
    </source>
</evidence>
<dbReference type="EMBL" id="AFRT01001278">
    <property type="protein sequence ID" value="ELU40894.1"/>
    <property type="molecule type" value="Genomic_DNA"/>
</dbReference>
<dbReference type="AlphaFoldDB" id="L8WX19"/>
<keyword evidence="3" id="KW-1185">Reference proteome</keyword>
<evidence type="ECO:0000256" key="1">
    <source>
        <dbReference type="SAM" id="MobiDB-lite"/>
    </source>
</evidence>
<accession>L8WX19</accession>
<dbReference type="HOGENOM" id="CLU_2098489_0_0_1"/>
<evidence type="ECO:0000313" key="2">
    <source>
        <dbReference type="EMBL" id="ELU40894.1"/>
    </source>
</evidence>
<feature type="compositionally biased region" description="Basic and acidic residues" evidence="1">
    <location>
        <begin position="97"/>
        <end position="107"/>
    </location>
</feature>
<dbReference type="Proteomes" id="UP000011668">
    <property type="component" value="Unassembled WGS sequence"/>
</dbReference>
<reference evidence="2 3" key="1">
    <citation type="journal article" date="2013" name="Nat. Commun.">
        <title>The evolution and pathogenic mechanisms of the rice sheath blight pathogen.</title>
        <authorList>
            <person name="Zheng A."/>
            <person name="Lin R."/>
            <person name="Xu L."/>
            <person name="Qin P."/>
            <person name="Tang C."/>
            <person name="Ai P."/>
            <person name="Zhang D."/>
            <person name="Liu Y."/>
            <person name="Sun Z."/>
            <person name="Feng H."/>
            <person name="Wang Y."/>
            <person name="Chen Y."/>
            <person name="Liang X."/>
            <person name="Fu R."/>
            <person name="Li Q."/>
            <person name="Zhang J."/>
            <person name="Yu X."/>
            <person name="Xie Z."/>
            <person name="Ding L."/>
            <person name="Guan P."/>
            <person name="Tang J."/>
            <person name="Liang Y."/>
            <person name="Wang S."/>
            <person name="Deng Q."/>
            <person name="Li S."/>
            <person name="Zhu J."/>
            <person name="Wang L."/>
            <person name="Liu H."/>
            <person name="Li P."/>
        </authorList>
    </citation>
    <scope>NUCLEOTIDE SEQUENCE [LARGE SCALE GENOMIC DNA]</scope>
    <source>
        <strain evidence="3">AG-1 IA</strain>
    </source>
</reference>
<feature type="region of interest" description="Disordered" evidence="1">
    <location>
        <begin position="97"/>
        <end position="116"/>
    </location>
</feature>
<organism evidence="2 3">
    <name type="scientific">Thanatephorus cucumeris (strain AG1-IA)</name>
    <name type="common">Rice sheath blight fungus</name>
    <name type="synonym">Rhizoctonia solani</name>
    <dbReference type="NCBI Taxonomy" id="983506"/>
    <lineage>
        <taxon>Eukaryota</taxon>
        <taxon>Fungi</taxon>
        <taxon>Dikarya</taxon>
        <taxon>Basidiomycota</taxon>
        <taxon>Agaricomycotina</taxon>
        <taxon>Agaricomycetes</taxon>
        <taxon>Cantharellales</taxon>
        <taxon>Ceratobasidiaceae</taxon>
        <taxon>Rhizoctonia</taxon>
        <taxon>Rhizoctonia solani AG-1</taxon>
    </lineage>
</organism>
<name>L8WX19_THACA</name>
<protein>
    <submittedName>
        <fullName evidence="2">Uncharacterized protein</fullName>
    </submittedName>
</protein>
<gene>
    <name evidence="2" type="ORF">AG1IA_05076</name>
</gene>
<sequence length="116" mass="13507">MTTYDQGAKSGKLYYSIDKAMKRHHPETYYCGLERLVSDGYTHAYMKLKAKTIHTKSYIRLHRNLPANNFVTDQQPVSPVSEKRHMFDVDCRDLLDNSKDPREHDLLHATGRRSPV</sequence>